<comment type="similarity">
    <text evidence="1">Belongs to the LDH/MDH superfamily. MDH type 2 family.</text>
</comment>
<dbReference type="SUPFAM" id="SSF56327">
    <property type="entry name" value="LDH C-terminal domain-like"/>
    <property type="match status" value="1"/>
</dbReference>
<accession>A0AAW2Z431</accession>
<evidence type="ECO:0000313" key="8">
    <source>
        <dbReference type="EMBL" id="KAL0483871.1"/>
    </source>
</evidence>
<dbReference type="InterPro" id="IPR036291">
    <property type="entry name" value="NAD(P)-bd_dom_sf"/>
</dbReference>
<dbReference type="InterPro" id="IPR015955">
    <property type="entry name" value="Lactate_DH/Glyco_Ohase_4_C"/>
</dbReference>
<keyword evidence="9" id="KW-1185">Reference proteome</keyword>
<feature type="compositionally biased region" description="Polar residues" evidence="5">
    <location>
        <begin position="417"/>
        <end position="426"/>
    </location>
</feature>
<dbReference type="PANTHER" id="PTHR23382">
    <property type="entry name" value="MALATE DEHYDROGENASE"/>
    <property type="match status" value="1"/>
</dbReference>
<reference evidence="8 9" key="1">
    <citation type="submission" date="2024-03" db="EMBL/GenBank/DDBJ databases">
        <title>The Acrasis kona genome and developmental transcriptomes reveal deep origins of eukaryotic multicellular pathways.</title>
        <authorList>
            <person name="Sheikh S."/>
            <person name="Fu C.-J."/>
            <person name="Brown M.W."/>
            <person name="Baldauf S.L."/>
        </authorList>
    </citation>
    <scope>NUCLEOTIDE SEQUENCE [LARGE SCALE GENOMIC DNA]</scope>
    <source>
        <strain evidence="8 9">ATCC MYA-3509</strain>
    </source>
</reference>
<organism evidence="8 9">
    <name type="scientific">Acrasis kona</name>
    <dbReference type="NCBI Taxonomy" id="1008807"/>
    <lineage>
        <taxon>Eukaryota</taxon>
        <taxon>Discoba</taxon>
        <taxon>Heterolobosea</taxon>
        <taxon>Tetramitia</taxon>
        <taxon>Eutetramitia</taxon>
        <taxon>Acrasidae</taxon>
        <taxon>Acrasis</taxon>
    </lineage>
</organism>
<protein>
    <recommendedName>
        <fullName evidence="2">malate dehydrogenase</fullName>
        <ecNumber evidence="2">1.1.1.37</ecNumber>
    </recommendedName>
</protein>
<dbReference type="EC" id="1.1.1.37" evidence="2"/>
<dbReference type="Proteomes" id="UP001431209">
    <property type="component" value="Unassembled WGS sequence"/>
</dbReference>
<feature type="region of interest" description="Disordered" evidence="5">
    <location>
        <begin position="407"/>
        <end position="426"/>
    </location>
</feature>
<dbReference type="SUPFAM" id="SSF51735">
    <property type="entry name" value="NAD(P)-binding Rossmann-fold domains"/>
    <property type="match status" value="1"/>
</dbReference>
<feature type="domain" description="Lactate/malate dehydrogenase N-terminal" evidence="6">
    <location>
        <begin position="95"/>
        <end position="236"/>
    </location>
</feature>
<evidence type="ECO:0000259" key="6">
    <source>
        <dbReference type="Pfam" id="PF00056"/>
    </source>
</evidence>
<evidence type="ECO:0000256" key="2">
    <source>
        <dbReference type="ARBA" id="ARBA00012995"/>
    </source>
</evidence>
<dbReference type="PROSITE" id="PS00068">
    <property type="entry name" value="MDH"/>
    <property type="match status" value="1"/>
</dbReference>
<dbReference type="Gene3D" id="3.90.110.10">
    <property type="entry name" value="Lactate dehydrogenase/glycoside hydrolase, family 4, C-terminal"/>
    <property type="match status" value="1"/>
</dbReference>
<dbReference type="Pfam" id="PF02866">
    <property type="entry name" value="Ldh_1_C"/>
    <property type="match status" value="1"/>
</dbReference>
<name>A0AAW2Z431_9EUKA</name>
<dbReference type="InterPro" id="IPR001252">
    <property type="entry name" value="Malate_DH_AS"/>
</dbReference>
<dbReference type="InterPro" id="IPR010945">
    <property type="entry name" value="Malate_DH_type2"/>
</dbReference>
<evidence type="ECO:0000256" key="1">
    <source>
        <dbReference type="ARBA" id="ARBA00009613"/>
    </source>
</evidence>
<dbReference type="AlphaFoldDB" id="A0AAW2Z431"/>
<proteinExistence type="inferred from homology"/>
<dbReference type="HAMAP" id="MF_01517">
    <property type="entry name" value="Malate_dehydrog_2"/>
    <property type="match status" value="1"/>
</dbReference>
<dbReference type="Gene3D" id="3.40.50.720">
    <property type="entry name" value="NAD(P)-binding Rossmann-like Domain"/>
    <property type="match status" value="1"/>
</dbReference>
<feature type="domain" description="Lactate/malate dehydrogenase C-terminal" evidence="7">
    <location>
        <begin position="246"/>
        <end position="403"/>
    </location>
</feature>
<dbReference type="Pfam" id="PF00056">
    <property type="entry name" value="Ldh_1_N"/>
    <property type="match status" value="1"/>
</dbReference>
<dbReference type="NCBIfam" id="NF003916">
    <property type="entry name" value="PRK05442.1"/>
    <property type="match status" value="1"/>
</dbReference>
<dbReference type="FunFam" id="3.90.110.10:FF:000002">
    <property type="entry name" value="Malate dehydrogenase"/>
    <property type="match status" value="1"/>
</dbReference>
<dbReference type="InterPro" id="IPR022383">
    <property type="entry name" value="Lactate/malate_DH_C"/>
</dbReference>
<evidence type="ECO:0000313" key="9">
    <source>
        <dbReference type="Proteomes" id="UP001431209"/>
    </source>
</evidence>
<evidence type="ECO:0000256" key="5">
    <source>
        <dbReference type="SAM" id="MobiDB-lite"/>
    </source>
</evidence>
<dbReference type="GO" id="GO:0030060">
    <property type="term" value="F:L-malate dehydrogenase (NAD+) activity"/>
    <property type="evidence" value="ECO:0007669"/>
    <property type="project" value="UniProtKB-EC"/>
</dbReference>
<comment type="caution">
    <text evidence="8">The sequence shown here is derived from an EMBL/GenBank/DDBJ whole genome shotgun (WGS) entry which is preliminary data.</text>
</comment>
<dbReference type="CDD" id="cd01338">
    <property type="entry name" value="MDH_chloroplast-like"/>
    <property type="match status" value="1"/>
</dbReference>
<evidence type="ECO:0000256" key="3">
    <source>
        <dbReference type="ARBA" id="ARBA00023002"/>
    </source>
</evidence>
<sequence>MSLLRPCLRNVSRVVTRRAYSTIDENRSYGLKQAVAKVISDPQTEYSNTQELNYLSSSVNTNEDFASLVRLAARQSGQVRFDGAQVGYASRKKPVRVAVTGAAGQISYSLLFRIASGEMLGEDQPVILHLLEQPEALKALEGVVMELEDCAFPLLRGVVQTSDLAEAFKSVKYALLVGAKPRTKGMERGDLLRDNAKIFSAQGKALNDHADKSCLTLVVGNPANTNALIAASNAPDLAPENFSAMTRLDHNRALSQLSAKLSIGVEEIKNMAIFGNHSATQYPDVSQTGLTLDDQWTKATFVPNVQNRGAEIIKFRGSSSAASAADSALKHMHDWALGSEEIVSMAIPSDGSYNVAKGLYVSYPVKCHGQGKYTVVDDWKLNDYAKQKIDLSIKELQDEKKAVGELLKSPIDKRQANKQSASDNKK</sequence>
<keyword evidence="3" id="KW-0560">Oxidoreductase</keyword>
<dbReference type="GO" id="GO:0006108">
    <property type="term" value="P:malate metabolic process"/>
    <property type="evidence" value="ECO:0007669"/>
    <property type="project" value="InterPro"/>
</dbReference>
<evidence type="ECO:0000259" key="7">
    <source>
        <dbReference type="Pfam" id="PF02866"/>
    </source>
</evidence>
<gene>
    <name evidence="8" type="ORF">AKO1_004571</name>
</gene>
<dbReference type="EMBL" id="JAOPGA020000998">
    <property type="protein sequence ID" value="KAL0483871.1"/>
    <property type="molecule type" value="Genomic_DNA"/>
</dbReference>
<dbReference type="FunFam" id="3.40.50.720:FF:000010">
    <property type="entry name" value="Malate dehydrogenase"/>
    <property type="match status" value="1"/>
</dbReference>
<evidence type="ECO:0000256" key="4">
    <source>
        <dbReference type="ARBA" id="ARBA00023027"/>
    </source>
</evidence>
<dbReference type="InterPro" id="IPR001236">
    <property type="entry name" value="Lactate/malate_DH_N"/>
</dbReference>
<dbReference type="NCBIfam" id="TIGR01759">
    <property type="entry name" value="MalateDH-SF1"/>
    <property type="match status" value="1"/>
</dbReference>
<keyword evidence="4" id="KW-0520">NAD</keyword>